<evidence type="ECO:0000313" key="8">
    <source>
        <dbReference type="EMBL" id="NMM44763.1"/>
    </source>
</evidence>
<dbReference type="AlphaFoldDB" id="A0A7Y0E0A8"/>
<keyword evidence="3 6" id="KW-1133">Transmembrane helix</keyword>
<comment type="caution">
    <text evidence="8">The sequence shown here is derived from an EMBL/GenBank/DDBJ whole genome shotgun (WGS) entry which is preliminary data.</text>
</comment>
<dbReference type="InterPro" id="IPR010445">
    <property type="entry name" value="LapA_dom"/>
</dbReference>
<proteinExistence type="predicted"/>
<protein>
    <submittedName>
        <fullName evidence="8">DUF1049 domain-containing protein</fullName>
    </submittedName>
</protein>
<sequence>MRALGNLIAFLITLPILVVAVSFAISNTDSVTLRLWPLSYEAALPVALLVFVVLVLGFLLGALTAFIGAGKIRSRARSAESKLRQAERDLARVKRENAEASGGTAQTLPGKSGEPPLLAAE</sequence>
<evidence type="ECO:0000259" key="7">
    <source>
        <dbReference type="Pfam" id="PF06305"/>
    </source>
</evidence>
<feature type="region of interest" description="Disordered" evidence="5">
    <location>
        <begin position="92"/>
        <end position="121"/>
    </location>
</feature>
<keyword evidence="9" id="KW-1185">Reference proteome</keyword>
<evidence type="ECO:0000256" key="5">
    <source>
        <dbReference type="SAM" id="MobiDB-lite"/>
    </source>
</evidence>
<dbReference type="RefSeq" id="WP_169625161.1">
    <property type="nucleotide sequence ID" value="NZ_JABBNT010000003.1"/>
</dbReference>
<evidence type="ECO:0000256" key="2">
    <source>
        <dbReference type="ARBA" id="ARBA00022692"/>
    </source>
</evidence>
<accession>A0A7Y0E0A8</accession>
<reference evidence="8 9" key="1">
    <citation type="submission" date="2020-04" db="EMBL/GenBank/DDBJ databases">
        <title>Rhodospirillaceae bacterium KN72 isolated from deep sea.</title>
        <authorList>
            <person name="Zhang D.-C."/>
        </authorList>
    </citation>
    <scope>NUCLEOTIDE SEQUENCE [LARGE SCALE GENOMIC DNA]</scope>
    <source>
        <strain evidence="8 9">KN72</strain>
    </source>
</reference>
<evidence type="ECO:0000313" key="9">
    <source>
        <dbReference type="Proteomes" id="UP000539372"/>
    </source>
</evidence>
<feature type="domain" description="Lipopolysaccharide assembly protein A" evidence="7">
    <location>
        <begin position="27"/>
        <end position="90"/>
    </location>
</feature>
<dbReference type="EMBL" id="JABBNT010000003">
    <property type="protein sequence ID" value="NMM44763.1"/>
    <property type="molecule type" value="Genomic_DNA"/>
</dbReference>
<evidence type="ECO:0000256" key="3">
    <source>
        <dbReference type="ARBA" id="ARBA00022989"/>
    </source>
</evidence>
<organism evidence="8 9">
    <name type="scientific">Pacificispira spongiicola</name>
    <dbReference type="NCBI Taxonomy" id="2729598"/>
    <lineage>
        <taxon>Bacteria</taxon>
        <taxon>Pseudomonadati</taxon>
        <taxon>Pseudomonadota</taxon>
        <taxon>Alphaproteobacteria</taxon>
        <taxon>Rhodospirillales</taxon>
        <taxon>Rhodospirillaceae</taxon>
        <taxon>Pacificispira</taxon>
    </lineage>
</organism>
<dbReference type="Proteomes" id="UP000539372">
    <property type="component" value="Unassembled WGS sequence"/>
</dbReference>
<evidence type="ECO:0000256" key="4">
    <source>
        <dbReference type="ARBA" id="ARBA00023136"/>
    </source>
</evidence>
<dbReference type="Pfam" id="PF06305">
    <property type="entry name" value="LapA_dom"/>
    <property type="match status" value="1"/>
</dbReference>
<evidence type="ECO:0000256" key="6">
    <source>
        <dbReference type="SAM" id="Phobius"/>
    </source>
</evidence>
<dbReference type="GO" id="GO:0005886">
    <property type="term" value="C:plasma membrane"/>
    <property type="evidence" value="ECO:0007669"/>
    <property type="project" value="InterPro"/>
</dbReference>
<evidence type="ECO:0000256" key="1">
    <source>
        <dbReference type="ARBA" id="ARBA00022475"/>
    </source>
</evidence>
<feature type="transmembrane region" description="Helical" evidence="6">
    <location>
        <begin position="46"/>
        <end position="69"/>
    </location>
</feature>
<feature type="transmembrane region" description="Helical" evidence="6">
    <location>
        <begin position="7"/>
        <end position="26"/>
    </location>
</feature>
<name>A0A7Y0E0A8_9PROT</name>
<gene>
    <name evidence="8" type="ORF">HH303_09760</name>
</gene>
<keyword evidence="1" id="KW-1003">Cell membrane</keyword>
<keyword evidence="4 6" id="KW-0472">Membrane</keyword>
<keyword evidence="2 6" id="KW-0812">Transmembrane</keyword>